<dbReference type="Pfam" id="PF08541">
    <property type="entry name" value="ACP_syn_III_C"/>
    <property type="match status" value="1"/>
</dbReference>
<evidence type="ECO:0000256" key="2">
    <source>
        <dbReference type="ARBA" id="ARBA00012307"/>
    </source>
</evidence>
<keyword evidence="9" id="KW-1185">Reference proteome</keyword>
<feature type="domain" description="Beta-ketoacyl-[acyl-carrier-protein] synthase III C-terminal" evidence="7">
    <location>
        <begin position="633"/>
        <end position="715"/>
    </location>
</feature>
<feature type="domain" description="FAE" evidence="6">
    <location>
        <begin position="335"/>
        <end position="615"/>
    </location>
</feature>
<feature type="compositionally biased region" description="Low complexity" evidence="4">
    <location>
        <begin position="64"/>
        <end position="81"/>
    </location>
</feature>
<dbReference type="GO" id="GO:0009922">
    <property type="term" value="F:fatty acid elongase activity"/>
    <property type="evidence" value="ECO:0007669"/>
    <property type="project" value="UniProtKB-EC"/>
</dbReference>
<organism evidence="8 9">
    <name type="scientific">Elliptochloris bilobata</name>
    <dbReference type="NCBI Taxonomy" id="381761"/>
    <lineage>
        <taxon>Eukaryota</taxon>
        <taxon>Viridiplantae</taxon>
        <taxon>Chlorophyta</taxon>
        <taxon>core chlorophytes</taxon>
        <taxon>Trebouxiophyceae</taxon>
        <taxon>Trebouxiophyceae incertae sedis</taxon>
        <taxon>Elliptochloris clade</taxon>
        <taxon>Elliptochloris</taxon>
    </lineage>
</organism>
<feature type="compositionally biased region" description="Low complexity" evidence="4">
    <location>
        <begin position="24"/>
        <end position="50"/>
    </location>
</feature>
<sequence>VGALTVARMREVEAEAGLTPAPKAEIAAEGGDEAGAAEAEAGPAQPAQGETALVGDDFADLAGASEAAQAPEPEPVQASAPEPVPAPAPVPEPEPAEALDAARPAGHEPADRVAAVQDERFVAASPLAAASAGASAGAKAPNASALVGETDEQGIAGAAPEPAAADPSAKAAANGSTRVAAALGAASAAAAAEAAARRNPNPNHVHVPRAPLPAPALGAGPPQSFAQTLPRVGRSALGGAAAALLAVALALSWRWTAAYGPLAALPGVLLGLCAALLALAGWAVAEHVLPLTAPLTRPAPESIPALARNIVTAHAMVRLWATKALHAVLDWVVGRPLYLVDFHCFAIPQRLIKTHAQLEEAVAGSKDRAFISKPSQDFLRRVVQTSGVSNATAHPDGIWELMQGKRDKLEPTMKDAQDETEMVIFDAVDNLLKTTNTDPQEVDIVIVSCSCYAPTPSMAACLVNRFRMRRDVLTYHLAGMGCSSSLVCVDLAKRLLQATPNTTCLVVNHENITWNYYRGRDRAFLLAGALFRVGGAAALLSNRVCDAARAKYALQHTVRTHLACEDPAYQCMGAGQDAQGLPGVFLRKNVIETASRALAENLRVLTPLITPPVARLAKLFNPAAVQNWSIASAFDHFLLHTGGRGILDELEKELGLVPDQVAPARATLHRFGNTSAASTWYILGNIEHTRGVRKGDRLWQLGFGGGFKCNSAVWKALRDVRQPHAAWAPAPGQG</sequence>
<keyword evidence="5" id="KW-0812">Transmembrane</keyword>
<feature type="region of interest" description="Disordered" evidence="4">
    <location>
        <begin position="194"/>
        <end position="219"/>
    </location>
</feature>
<protein>
    <recommendedName>
        <fullName evidence="2">very-long-chain 3-oxoacyl-CoA synthase</fullName>
        <ecNumber evidence="2">2.3.1.199</ecNumber>
    </recommendedName>
</protein>
<dbReference type="GO" id="GO:0016020">
    <property type="term" value="C:membrane"/>
    <property type="evidence" value="ECO:0007669"/>
    <property type="project" value="InterPro"/>
</dbReference>
<dbReference type="Gene3D" id="3.40.47.10">
    <property type="match status" value="1"/>
</dbReference>
<dbReference type="SUPFAM" id="SSF53901">
    <property type="entry name" value="Thiolase-like"/>
    <property type="match status" value="1"/>
</dbReference>
<accession>A0AAW1RP38</accession>
<evidence type="ECO:0000313" key="9">
    <source>
        <dbReference type="Proteomes" id="UP001445335"/>
    </source>
</evidence>
<dbReference type="Pfam" id="PF08392">
    <property type="entry name" value="FAE1_CUT1_RppA"/>
    <property type="match status" value="1"/>
</dbReference>
<gene>
    <name evidence="8" type="ORF">WJX81_001349</name>
</gene>
<dbReference type="InterPro" id="IPR013747">
    <property type="entry name" value="ACP_syn_III_C"/>
</dbReference>
<dbReference type="InterPro" id="IPR013601">
    <property type="entry name" value="FAE1_typ3_polyketide_synth"/>
</dbReference>
<dbReference type="InterPro" id="IPR012392">
    <property type="entry name" value="3-ktacl-CoA_syn"/>
</dbReference>
<proteinExistence type="inferred from homology"/>
<comment type="caution">
    <text evidence="8">The sequence shown here is derived from an EMBL/GenBank/DDBJ whole genome shotgun (WGS) entry which is preliminary data.</text>
</comment>
<name>A0AAW1RP38_9CHLO</name>
<dbReference type="EC" id="2.3.1.199" evidence="2"/>
<keyword evidence="5" id="KW-0472">Membrane</keyword>
<evidence type="ECO:0000256" key="1">
    <source>
        <dbReference type="ARBA" id="ARBA00005531"/>
    </source>
</evidence>
<evidence type="ECO:0000256" key="5">
    <source>
        <dbReference type="SAM" id="Phobius"/>
    </source>
</evidence>
<dbReference type="GO" id="GO:0006633">
    <property type="term" value="P:fatty acid biosynthetic process"/>
    <property type="evidence" value="ECO:0007669"/>
    <property type="project" value="InterPro"/>
</dbReference>
<dbReference type="AlphaFoldDB" id="A0AAW1RP38"/>
<evidence type="ECO:0000259" key="7">
    <source>
        <dbReference type="Pfam" id="PF08541"/>
    </source>
</evidence>
<evidence type="ECO:0000313" key="8">
    <source>
        <dbReference type="EMBL" id="KAK9835315.1"/>
    </source>
</evidence>
<dbReference type="CDD" id="cd00831">
    <property type="entry name" value="CHS_like"/>
    <property type="match status" value="1"/>
</dbReference>
<dbReference type="Proteomes" id="UP001445335">
    <property type="component" value="Unassembled WGS sequence"/>
</dbReference>
<evidence type="ECO:0000256" key="3">
    <source>
        <dbReference type="ARBA" id="ARBA00022679"/>
    </source>
</evidence>
<reference evidence="8 9" key="1">
    <citation type="journal article" date="2024" name="Nat. Commun.">
        <title>Phylogenomics reveals the evolutionary origins of lichenization in chlorophyte algae.</title>
        <authorList>
            <person name="Puginier C."/>
            <person name="Libourel C."/>
            <person name="Otte J."/>
            <person name="Skaloud P."/>
            <person name="Haon M."/>
            <person name="Grisel S."/>
            <person name="Petersen M."/>
            <person name="Berrin J.G."/>
            <person name="Delaux P.M."/>
            <person name="Dal Grande F."/>
            <person name="Keller J."/>
        </authorList>
    </citation>
    <scope>NUCLEOTIDE SEQUENCE [LARGE SCALE GENOMIC DNA]</scope>
    <source>
        <strain evidence="8 9">SAG 245.80</strain>
    </source>
</reference>
<feature type="transmembrane region" description="Helical" evidence="5">
    <location>
        <begin position="262"/>
        <end position="285"/>
    </location>
</feature>
<dbReference type="EMBL" id="JALJOU010000028">
    <property type="protein sequence ID" value="KAK9835315.1"/>
    <property type="molecule type" value="Genomic_DNA"/>
</dbReference>
<keyword evidence="5" id="KW-1133">Transmembrane helix</keyword>
<keyword evidence="3" id="KW-0808">Transferase</keyword>
<dbReference type="InterPro" id="IPR016039">
    <property type="entry name" value="Thiolase-like"/>
</dbReference>
<comment type="similarity">
    <text evidence="1">Belongs to the thiolase-like superfamily. Chalcone/stilbene synthases family.</text>
</comment>
<evidence type="ECO:0000256" key="4">
    <source>
        <dbReference type="SAM" id="MobiDB-lite"/>
    </source>
</evidence>
<feature type="non-terminal residue" evidence="8">
    <location>
        <position position="1"/>
    </location>
</feature>
<feature type="region of interest" description="Disordered" evidence="4">
    <location>
        <begin position="16"/>
        <end position="112"/>
    </location>
</feature>
<dbReference type="PANTHER" id="PTHR31561">
    <property type="entry name" value="3-KETOACYL-COA SYNTHASE"/>
    <property type="match status" value="1"/>
</dbReference>
<feature type="transmembrane region" description="Helical" evidence="5">
    <location>
        <begin position="236"/>
        <end position="256"/>
    </location>
</feature>
<feature type="compositionally biased region" description="Pro residues" evidence="4">
    <location>
        <begin position="82"/>
        <end position="93"/>
    </location>
</feature>
<evidence type="ECO:0000259" key="6">
    <source>
        <dbReference type="Pfam" id="PF08392"/>
    </source>
</evidence>